<dbReference type="Proteomes" id="UP001524587">
    <property type="component" value="Unassembled WGS sequence"/>
</dbReference>
<evidence type="ECO:0000313" key="2">
    <source>
        <dbReference type="EMBL" id="MCQ8277690.1"/>
    </source>
</evidence>
<feature type="transmembrane region" description="Helical" evidence="1">
    <location>
        <begin position="249"/>
        <end position="267"/>
    </location>
</feature>
<evidence type="ECO:0000313" key="3">
    <source>
        <dbReference type="Proteomes" id="UP001524587"/>
    </source>
</evidence>
<protein>
    <recommendedName>
        <fullName evidence="4">Glycosyltransferase RgtA/B/C/D-like domain-containing protein</fullName>
    </recommendedName>
</protein>
<evidence type="ECO:0008006" key="4">
    <source>
        <dbReference type="Google" id="ProtNLM"/>
    </source>
</evidence>
<keyword evidence="1" id="KW-0472">Membrane</keyword>
<feature type="transmembrane region" description="Helical" evidence="1">
    <location>
        <begin position="18"/>
        <end position="35"/>
    </location>
</feature>
<proteinExistence type="predicted"/>
<evidence type="ECO:0000256" key="1">
    <source>
        <dbReference type="SAM" id="Phobius"/>
    </source>
</evidence>
<feature type="transmembrane region" description="Helical" evidence="1">
    <location>
        <begin position="124"/>
        <end position="151"/>
    </location>
</feature>
<feature type="transmembrane region" description="Helical" evidence="1">
    <location>
        <begin position="351"/>
        <end position="368"/>
    </location>
</feature>
<reference evidence="2 3" key="1">
    <citation type="submission" date="2022-06" db="EMBL/GenBank/DDBJ databases">
        <title>Endosaccharibacter gen. nov., sp. nov., endophytic bacteria isolated from sugarcane.</title>
        <authorList>
            <person name="Pitiwittayakul N."/>
            <person name="Yukphan P."/>
            <person name="Charoenyingcharoen P."/>
            <person name="Tanasupawat S."/>
        </authorList>
    </citation>
    <scope>NUCLEOTIDE SEQUENCE [LARGE SCALE GENOMIC DNA]</scope>
    <source>
        <strain evidence="2 3">KSS8</strain>
    </source>
</reference>
<name>A0ABT1W479_9PROT</name>
<dbReference type="RefSeq" id="WP_422863145.1">
    <property type="nucleotide sequence ID" value="NZ_JAMSKV010000003.1"/>
</dbReference>
<feature type="transmembrane region" description="Helical" evidence="1">
    <location>
        <begin position="163"/>
        <end position="180"/>
    </location>
</feature>
<keyword evidence="3" id="KW-1185">Reference proteome</keyword>
<gene>
    <name evidence="2" type="ORF">NFI95_04415</name>
</gene>
<feature type="transmembrane region" description="Helical" evidence="1">
    <location>
        <begin position="322"/>
        <end position="339"/>
    </location>
</feature>
<keyword evidence="1" id="KW-0812">Transmembrane</keyword>
<comment type="caution">
    <text evidence="2">The sequence shown here is derived from an EMBL/GenBank/DDBJ whole genome shotgun (WGS) entry which is preliminary data.</text>
</comment>
<accession>A0ABT1W479</accession>
<feature type="transmembrane region" description="Helical" evidence="1">
    <location>
        <begin position="395"/>
        <end position="413"/>
    </location>
</feature>
<sequence length="554" mass="62104">MKTDLVAPIHSISHRMSFSWLVPVCYLLVSLGVFFRRQLSTGRVFGDRTDGLIEVTHLEHWNNVVSGWSWWNRTFYFYPSYDTIGYNDSYLAFGLIHAVFRQLGIGPFLASDLTDVLTKSLGFLFFYAAGKIVFQTGTNVTSACAAIFTLWSTSYANAYHQQLFSVSYEPIVFLAVFLFVRAAGAPGWRPYGCGAVLALLIGVWAMTAFYTLWFSAYFSFFLMLTSLVIYGRQSLVSVAGFIRVGWRHLMFYIGAQAVCLLPFWRVYHYTSQQTGGHSFDEVRTFLPSFLGILDTGAGSPTYLLTLGRLAHRWPQLLPNGEQVMGVCILTFCAFVALSIRSSTRHGCKNSVCLVATAVLVSWLCTIQIDGHTVWGLFYDWFPAAKAVRVISRYELFLSFPITLVIMLCVTELLRKTPSAKMRLSCVALLSVLVAEQYNTSYPVGLSVSGQDKWLAGIPAPPSECQSFYAVGSRKNEVLVSPGVDRSYGNNVDAMFLAEMIHLPTLNGMDSFTPRGWNLVGYRDADYTQRVLAFIRENRLSHVCALNLANNRWAQ</sequence>
<feature type="transmembrane region" description="Helical" evidence="1">
    <location>
        <begin position="192"/>
        <end position="214"/>
    </location>
</feature>
<feature type="transmembrane region" description="Helical" evidence="1">
    <location>
        <begin position="220"/>
        <end position="242"/>
    </location>
</feature>
<keyword evidence="1" id="KW-1133">Transmembrane helix</keyword>
<dbReference type="EMBL" id="JAMSKV010000003">
    <property type="protein sequence ID" value="MCQ8277690.1"/>
    <property type="molecule type" value="Genomic_DNA"/>
</dbReference>
<organism evidence="2 3">
    <name type="scientific">Endosaccharibacter trunci</name>
    <dbReference type="NCBI Taxonomy" id="2812733"/>
    <lineage>
        <taxon>Bacteria</taxon>
        <taxon>Pseudomonadati</taxon>
        <taxon>Pseudomonadota</taxon>
        <taxon>Alphaproteobacteria</taxon>
        <taxon>Acetobacterales</taxon>
        <taxon>Acetobacteraceae</taxon>
        <taxon>Endosaccharibacter</taxon>
    </lineage>
</organism>